<evidence type="ECO:0000256" key="3">
    <source>
        <dbReference type="ARBA" id="ARBA00023125"/>
    </source>
</evidence>
<keyword evidence="3" id="KW-0238">DNA-binding</keyword>
<dbReference type="GO" id="GO:0043565">
    <property type="term" value="F:sequence-specific DNA binding"/>
    <property type="evidence" value="ECO:0007669"/>
    <property type="project" value="TreeGrafter"/>
</dbReference>
<dbReference type="Proteomes" id="UP001279553">
    <property type="component" value="Unassembled WGS sequence"/>
</dbReference>
<evidence type="ECO:0000313" key="7">
    <source>
        <dbReference type="Proteomes" id="UP001279553"/>
    </source>
</evidence>
<gene>
    <name evidence="6" type="ORF">SIL87_18730</name>
</gene>
<dbReference type="GO" id="GO:0006351">
    <property type="term" value="P:DNA-templated transcription"/>
    <property type="evidence" value="ECO:0007669"/>
    <property type="project" value="TreeGrafter"/>
</dbReference>
<proteinExistence type="inferred from homology"/>
<evidence type="ECO:0000313" key="6">
    <source>
        <dbReference type="EMBL" id="MDX5932791.1"/>
    </source>
</evidence>
<evidence type="ECO:0000259" key="5">
    <source>
        <dbReference type="PROSITE" id="PS50931"/>
    </source>
</evidence>
<evidence type="ECO:0000256" key="1">
    <source>
        <dbReference type="ARBA" id="ARBA00009437"/>
    </source>
</evidence>
<dbReference type="Pfam" id="PF00126">
    <property type="entry name" value="HTH_1"/>
    <property type="match status" value="1"/>
</dbReference>
<dbReference type="PANTHER" id="PTHR30537">
    <property type="entry name" value="HTH-TYPE TRANSCRIPTIONAL REGULATOR"/>
    <property type="match status" value="1"/>
</dbReference>
<comment type="caution">
    <text evidence="6">The sequence shown here is derived from an EMBL/GenBank/DDBJ whole genome shotgun (WGS) entry which is preliminary data.</text>
</comment>
<dbReference type="AlphaFoldDB" id="A0AAW9DW07"/>
<comment type="similarity">
    <text evidence="1">Belongs to the LysR transcriptional regulatory family.</text>
</comment>
<dbReference type="InterPro" id="IPR005119">
    <property type="entry name" value="LysR_subst-bd"/>
</dbReference>
<dbReference type="InterPro" id="IPR058163">
    <property type="entry name" value="LysR-type_TF_proteobact-type"/>
</dbReference>
<dbReference type="SUPFAM" id="SSF46785">
    <property type="entry name" value="Winged helix' DNA-binding domain"/>
    <property type="match status" value="1"/>
</dbReference>
<organism evidence="6 7">
    <name type="scientific">Acidiphilium acidophilum</name>
    <name type="common">Thiobacillus acidophilus</name>
    <dbReference type="NCBI Taxonomy" id="76588"/>
    <lineage>
        <taxon>Bacteria</taxon>
        <taxon>Pseudomonadati</taxon>
        <taxon>Pseudomonadota</taxon>
        <taxon>Alphaproteobacteria</taxon>
        <taxon>Acetobacterales</taxon>
        <taxon>Acidocellaceae</taxon>
        <taxon>Acidiphilium</taxon>
    </lineage>
</organism>
<dbReference type="PANTHER" id="PTHR30537:SF26">
    <property type="entry name" value="GLYCINE CLEAVAGE SYSTEM TRANSCRIPTIONAL ACTIVATOR"/>
    <property type="match status" value="1"/>
</dbReference>
<feature type="domain" description="HTH lysR-type" evidence="5">
    <location>
        <begin position="11"/>
        <end position="68"/>
    </location>
</feature>
<sequence>MAKPIINRSWIPLNALRAFEAVGRHLSFTAGGQALNVSQSALSRHVQTLETLLGTPLLIRRPHGLELTAAGQALLPAINRSFDAIEREMNAIIRNRGRGPHQRNLRVHMPPSFLQQIAIPALKYFHREYPDILIDVTSTNGTGMPDDEPDIAVVYDRPQVSQTISDLLWMINVAPVCAPEIATAHQGKPLERFLRDNELLHVKLEGQARGVMWANYVRHLGLDVATDHGLAFDTASYAVTCAMSGAGIALTDITLFAPELASGRLVMPYDAIIDEGYGYFLILRPEDMADPVIALFRSWMIEHCARAGHRPGNL</sequence>
<protein>
    <submittedName>
        <fullName evidence="6">LysR family transcriptional regulator</fullName>
    </submittedName>
</protein>
<dbReference type="Gene3D" id="3.40.190.10">
    <property type="entry name" value="Periplasmic binding protein-like II"/>
    <property type="match status" value="2"/>
</dbReference>
<evidence type="ECO:0000256" key="4">
    <source>
        <dbReference type="ARBA" id="ARBA00023163"/>
    </source>
</evidence>
<keyword evidence="7" id="KW-1185">Reference proteome</keyword>
<dbReference type="InterPro" id="IPR036388">
    <property type="entry name" value="WH-like_DNA-bd_sf"/>
</dbReference>
<dbReference type="PRINTS" id="PR00039">
    <property type="entry name" value="HTHLYSR"/>
</dbReference>
<dbReference type="GO" id="GO:0003700">
    <property type="term" value="F:DNA-binding transcription factor activity"/>
    <property type="evidence" value="ECO:0007669"/>
    <property type="project" value="InterPro"/>
</dbReference>
<dbReference type="InterPro" id="IPR036390">
    <property type="entry name" value="WH_DNA-bd_sf"/>
</dbReference>
<keyword evidence="4" id="KW-0804">Transcription</keyword>
<accession>A0AAW9DW07</accession>
<dbReference type="InterPro" id="IPR000847">
    <property type="entry name" value="LysR_HTH_N"/>
</dbReference>
<reference evidence="6 7" key="1">
    <citation type="submission" date="2023-11" db="EMBL/GenBank/DDBJ databases">
        <title>MicrobeMod: A computational toolkit for identifying prokaryotic methylation and restriction-modification with nanopore sequencing.</title>
        <authorList>
            <person name="Crits-Christoph A."/>
            <person name="Kang S.C."/>
            <person name="Lee H."/>
            <person name="Ostrov N."/>
        </authorList>
    </citation>
    <scope>NUCLEOTIDE SEQUENCE [LARGE SCALE GENOMIC DNA]</scope>
    <source>
        <strain evidence="6 7">DSMZ 700</strain>
    </source>
</reference>
<name>A0AAW9DW07_ACIAO</name>
<dbReference type="EMBL" id="JAWXYB010000018">
    <property type="protein sequence ID" value="MDX5932791.1"/>
    <property type="molecule type" value="Genomic_DNA"/>
</dbReference>
<dbReference type="Gene3D" id="1.10.10.10">
    <property type="entry name" value="Winged helix-like DNA-binding domain superfamily/Winged helix DNA-binding domain"/>
    <property type="match status" value="1"/>
</dbReference>
<dbReference type="SUPFAM" id="SSF53850">
    <property type="entry name" value="Periplasmic binding protein-like II"/>
    <property type="match status" value="1"/>
</dbReference>
<dbReference type="Pfam" id="PF03466">
    <property type="entry name" value="LysR_substrate"/>
    <property type="match status" value="1"/>
</dbReference>
<keyword evidence="2" id="KW-0805">Transcription regulation</keyword>
<dbReference type="PROSITE" id="PS50931">
    <property type="entry name" value="HTH_LYSR"/>
    <property type="match status" value="1"/>
</dbReference>
<dbReference type="RefSeq" id="WP_319615642.1">
    <property type="nucleotide sequence ID" value="NZ_JAWXYB010000018.1"/>
</dbReference>
<evidence type="ECO:0000256" key="2">
    <source>
        <dbReference type="ARBA" id="ARBA00023015"/>
    </source>
</evidence>